<dbReference type="AlphaFoldDB" id="A0AAV4U0U6"/>
<dbReference type="EMBL" id="BPLQ01010518">
    <property type="protein sequence ID" value="GIY51370.1"/>
    <property type="molecule type" value="Genomic_DNA"/>
</dbReference>
<keyword evidence="2" id="KW-1185">Reference proteome</keyword>
<evidence type="ECO:0000313" key="1">
    <source>
        <dbReference type="EMBL" id="GIY51370.1"/>
    </source>
</evidence>
<comment type="caution">
    <text evidence="1">The sequence shown here is derived from an EMBL/GenBank/DDBJ whole genome shotgun (WGS) entry which is preliminary data.</text>
</comment>
<proteinExistence type="predicted"/>
<evidence type="ECO:0000313" key="2">
    <source>
        <dbReference type="Proteomes" id="UP001054837"/>
    </source>
</evidence>
<reference evidence="1 2" key="1">
    <citation type="submission" date="2021-06" db="EMBL/GenBank/DDBJ databases">
        <title>Caerostris darwini draft genome.</title>
        <authorList>
            <person name="Kono N."/>
            <person name="Arakawa K."/>
        </authorList>
    </citation>
    <scope>NUCLEOTIDE SEQUENCE [LARGE SCALE GENOMIC DNA]</scope>
</reference>
<accession>A0AAV4U0U6</accession>
<dbReference type="Proteomes" id="UP001054837">
    <property type="component" value="Unassembled WGS sequence"/>
</dbReference>
<protein>
    <submittedName>
        <fullName evidence="1">Uncharacterized protein</fullName>
    </submittedName>
</protein>
<sequence length="116" mass="13496">MAAPRRLLVHSNHVTISSETEYRRWVLFPNLDLCLYAAVQGQANVRSHCVSTFPNALSSELFSTNSLASLDRRVTSGYMEAFVQITVQHQNYLSIECLTFWDYKYFKLFYVCVRMK</sequence>
<gene>
    <name evidence="1" type="ORF">CDAR_69751</name>
</gene>
<name>A0AAV4U0U6_9ARAC</name>
<organism evidence="1 2">
    <name type="scientific">Caerostris darwini</name>
    <dbReference type="NCBI Taxonomy" id="1538125"/>
    <lineage>
        <taxon>Eukaryota</taxon>
        <taxon>Metazoa</taxon>
        <taxon>Ecdysozoa</taxon>
        <taxon>Arthropoda</taxon>
        <taxon>Chelicerata</taxon>
        <taxon>Arachnida</taxon>
        <taxon>Araneae</taxon>
        <taxon>Araneomorphae</taxon>
        <taxon>Entelegynae</taxon>
        <taxon>Araneoidea</taxon>
        <taxon>Araneidae</taxon>
        <taxon>Caerostris</taxon>
    </lineage>
</organism>